<dbReference type="InterPro" id="IPR017853">
    <property type="entry name" value="GH"/>
</dbReference>
<feature type="domain" description="Glycosyl hydrolase family 13 catalytic" evidence="2">
    <location>
        <begin position="15"/>
        <end position="407"/>
    </location>
</feature>
<dbReference type="InterPro" id="IPR045857">
    <property type="entry name" value="O16G_dom_2"/>
</dbReference>
<accession>A0A1I6FFM7</accession>
<gene>
    <name evidence="3" type="ORF">SAMN04488564_11557</name>
</gene>
<organism evidence="3 4">
    <name type="scientific">Lentzea waywayandensis</name>
    <dbReference type="NCBI Taxonomy" id="84724"/>
    <lineage>
        <taxon>Bacteria</taxon>
        <taxon>Bacillati</taxon>
        <taxon>Actinomycetota</taxon>
        <taxon>Actinomycetes</taxon>
        <taxon>Pseudonocardiales</taxon>
        <taxon>Pseudonocardiaceae</taxon>
        <taxon>Lentzea</taxon>
    </lineage>
</organism>
<dbReference type="AlphaFoldDB" id="A0A1I6FFM7"/>
<dbReference type="InterPro" id="IPR006047">
    <property type="entry name" value="GH13_cat_dom"/>
</dbReference>
<dbReference type="GO" id="GO:0004556">
    <property type="term" value="F:alpha-amylase activity"/>
    <property type="evidence" value="ECO:0007669"/>
    <property type="project" value="TreeGrafter"/>
</dbReference>
<dbReference type="SMART" id="SM00642">
    <property type="entry name" value="Aamy"/>
    <property type="match status" value="1"/>
</dbReference>
<dbReference type="Gene3D" id="3.90.400.10">
    <property type="entry name" value="Oligo-1,6-glucosidase, Domain 2"/>
    <property type="match status" value="1"/>
</dbReference>
<dbReference type="STRING" id="84724.SAMN04488564_11557"/>
<evidence type="ECO:0000256" key="1">
    <source>
        <dbReference type="ARBA" id="ARBA00008061"/>
    </source>
</evidence>
<dbReference type="GO" id="GO:0009313">
    <property type="term" value="P:oligosaccharide catabolic process"/>
    <property type="evidence" value="ECO:0007669"/>
    <property type="project" value="TreeGrafter"/>
</dbReference>
<name>A0A1I6FFM7_9PSEU</name>
<dbReference type="Gene3D" id="3.20.20.80">
    <property type="entry name" value="Glycosidases"/>
    <property type="match status" value="1"/>
</dbReference>
<reference evidence="4" key="1">
    <citation type="submission" date="2016-10" db="EMBL/GenBank/DDBJ databases">
        <authorList>
            <person name="Varghese N."/>
            <person name="Submissions S."/>
        </authorList>
    </citation>
    <scope>NUCLEOTIDE SEQUENCE [LARGE SCALE GENOMIC DNA]</scope>
    <source>
        <strain evidence="4">DSM 44232</strain>
    </source>
</reference>
<evidence type="ECO:0000313" key="3">
    <source>
        <dbReference type="EMBL" id="SFR28749.1"/>
    </source>
</evidence>
<dbReference type="PANTHER" id="PTHR10357:SF179">
    <property type="entry name" value="NEUTRAL AND BASIC AMINO ACID TRANSPORT PROTEIN RBAT"/>
    <property type="match status" value="1"/>
</dbReference>
<dbReference type="Pfam" id="PF00128">
    <property type="entry name" value="Alpha-amylase"/>
    <property type="match status" value="1"/>
</dbReference>
<dbReference type="Proteomes" id="UP000198583">
    <property type="component" value="Unassembled WGS sequence"/>
</dbReference>
<proteinExistence type="inferred from homology"/>
<sequence length="534" mass="59785">MWMAEPWWRDAVVYQVYPRSFAASGSSGEGDFRGIRSRLGYLGDLGVTAIWLNPFYPSPMRDSGYDVADYFDVDPRFGTLEDFDALVDAARNLGIRVIIDIVPNHCSSAHPWFQEALASPPGGPARDRFFFRDRPNNWESHFGGSAWTQVPDGQWYLHLFDSSQPDFDWRHPDVAAMFERVLRFWLDRGVAAIRIDMANTLYKDAGLPDLSEDAATRPYYHQPEIHALYRSWRAILDSYSAEEFPGPRGAVAEIWFNHPDEVVPYLAAEGLPQTFNFKLMRVPWAARELREVIDEALGLVRGSTSSMPWVLGNHDITRLVSRLGVDQDLIRVPTEDWRRGTASVDVALGTHRARAAALLLLALPGSAYLYQGDELGLPEHFTIPADEREDPTFHRTDGAAVGRDGCRAPLPWSGSAAPFGFTDQAVRTWLPQPDWSELTVERQSADPGSMLNLYRAALQLRHGHPALGDGGLEWLDLGQNVLAFQREPGFMFMLNFGDAPVLLPSERRVVLASGPVLDDALPADTAVWLDLGLR</sequence>
<dbReference type="SUPFAM" id="SSF51445">
    <property type="entry name" value="(Trans)glycosidases"/>
    <property type="match status" value="1"/>
</dbReference>
<evidence type="ECO:0000313" key="4">
    <source>
        <dbReference type="Proteomes" id="UP000198583"/>
    </source>
</evidence>
<dbReference type="EMBL" id="FOYL01000015">
    <property type="protein sequence ID" value="SFR28749.1"/>
    <property type="molecule type" value="Genomic_DNA"/>
</dbReference>
<comment type="similarity">
    <text evidence="1">Belongs to the glycosyl hydrolase 13 family.</text>
</comment>
<dbReference type="PANTHER" id="PTHR10357">
    <property type="entry name" value="ALPHA-AMYLASE FAMILY MEMBER"/>
    <property type="match status" value="1"/>
</dbReference>
<evidence type="ECO:0000259" key="2">
    <source>
        <dbReference type="SMART" id="SM00642"/>
    </source>
</evidence>
<dbReference type="CDD" id="cd11332">
    <property type="entry name" value="AmyAc_OligoGlu_TS"/>
    <property type="match status" value="1"/>
</dbReference>
<keyword evidence="4" id="KW-1185">Reference proteome</keyword>
<protein>
    <submittedName>
        <fullName evidence="3">Alpha-glucosidase</fullName>
    </submittedName>
</protein>